<dbReference type="Gene3D" id="1.20.1270.250">
    <property type="match status" value="1"/>
</dbReference>
<organism evidence="11 12">
    <name type="scientific">Odynerus spinipes</name>
    <dbReference type="NCBI Taxonomy" id="1348599"/>
    <lineage>
        <taxon>Eukaryota</taxon>
        <taxon>Metazoa</taxon>
        <taxon>Ecdysozoa</taxon>
        <taxon>Arthropoda</taxon>
        <taxon>Hexapoda</taxon>
        <taxon>Insecta</taxon>
        <taxon>Pterygota</taxon>
        <taxon>Neoptera</taxon>
        <taxon>Endopterygota</taxon>
        <taxon>Hymenoptera</taxon>
        <taxon>Apocrita</taxon>
        <taxon>Aculeata</taxon>
        <taxon>Vespoidea</taxon>
        <taxon>Vespidae</taxon>
        <taxon>Eumeninae</taxon>
        <taxon>Odynerus</taxon>
    </lineage>
</organism>
<dbReference type="EC" id="2.7.11.10" evidence="2"/>
<dbReference type="InterPro" id="IPR008271">
    <property type="entry name" value="Ser/Thr_kinase_AS"/>
</dbReference>
<evidence type="ECO:0000256" key="5">
    <source>
        <dbReference type="ARBA" id="ARBA00022679"/>
    </source>
</evidence>
<dbReference type="Proteomes" id="UP001258017">
    <property type="component" value="Unassembled WGS sequence"/>
</dbReference>
<dbReference type="InterPro" id="IPR046375">
    <property type="entry name" value="IKBKB_SDD_sf"/>
</dbReference>
<evidence type="ECO:0000256" key="3">
    <source>
        <dbReference type="ARBA" id="ARBA00022490"/>
    </source>
</evidence>
<evidence type="ECO:0000259" key="10">
    <source>
        <dbReference type="PROSITE" id="PS50011"/>
    </source>
</evidence>
<dbReference type="InterPro" id="IPR011009">
    <property type="entry name" value="Kinase-like_dom_sf"/>
</dbReference>
<keyword evidence="5" id="KW-0808">Transferase</keyword>
<comment type="catalytic activity">
    <reaction evidence="9">
        <text>L-seryl-[I-kappa-B protein] + ATP = O-phospho-L-seryl-[I-kappa-B protein] + ADP + H(+)</text>
        <dbReference type="Rhea" id="RHEA:19073"/>
        <dbReference type="Rhea" id="RHEA-COMP:13698"/>
        <dbReference type="Rhea" id="RHEA-COMP:13699"/>
        <dbReference type="ChEBI" id="CHEBI:15378"/>
        <dbReference type="ChEBI" id="CHEBI:29999"/>
        <dbReference type="ChEBI" id="CHEBI:30616"/>
        <dbReference type="ChEBI" id="CHEBI:83421"/>
        <dbReference type="ChEBI" id="CHEBI:456216"/>
        <dbReference type="EC" id="2.7.11.10"/>
    </reaction>
</comment>
<name>A0AAD9RSF2_9HYME</name>
<evidence type="ECO:0000256" key="4">
    <source>
        <dbReference type="ARBA" id="ARBA00022527"/>
    </source>
</evidence>
<dbReference type="Gene3D" id="1.10.510.10">
    <property type="entry name" value="Transferase(Phosphotransferase) domain 1"/>
    <property type="match status" value="1"/>
</dbReference>
<evidence type="ECO:0000256" key="2">
    <source>
        <dbReference type="ARBA" id="ARBA00012442"/>
    </source>
</evidence>
<evidence type="ECO:0000256" key="7">
    <source>
        <dbReference type="ARBA" id="ARBA00022777"/>
    </source>
</evidence>
<evidence type="ECO:0000256" key="8">
    <source>
        <dbReference type="ARBA" id="ARBA00022840"/>
    </source>
</evidence>
<dbReference type="SUPFAM" id="SSF56112">
    <property type="entry name" value="Protein kinase-like (PK-like)"/>
    <property type="match status" value="1"/>
</dbReference>
<evidence type="ECO:0000256" key="6">
    <source>
        <dbReference type="ARBA" id="ARBA00022741"/>
    </source>
</evidence>
<protein>
    <recommendedName>
        <fullName evidence="2">IkappaB kinase</fullName>
        <ecNumber evidence="2">2.7.11.10</ecNumber>
    </recommendedName>
</protein>
<dbReference type="Gene3D" id="3.10.20.90">
    <property type="entry name" value="Phosphatidylinositol 3-kinase Catalytic Subunit, Chain A, domain 1"/>
    <property type="match status" value="1"/>
</dbReference>
<gene>
    <name evidence="11" type="ORF">KPH14_002461</name>
</gene>
<dbReference type="AlphaFoldDB" id="A0AAD9RSF2"/>
<comment type="caution">
    <text evidence="11">The sequence shown here is derived from an EMBL/GenBank/DDBJ whole genome shotgun (WGS) entry which is preliminary data.</text>
</comment>
<evidence type="ECO:0000256" key="9">
    <source>
        <dbReference type="ARBA" id="ARBA00048789"/>
    </source>
</evidence>
<dbReference type="GO" id="GO:0033209">
    <property type="term" value="P:tumor necrosis factor-mediated signaling pathway"/>
    <property type="evidence" value="ECO:0007669"/>
    <property type="project" value="TreeGrafter"/>
</dbReference>
<keyword evidence="12" id="KW-1185">Reference proteome</keyword>
<dbReference type="GO" id="GO:0045944">
    <property type="term" value="P:positive regulation of transcription by RNA polymerase II"/>
    <property type="evidence" value="ECO:0007669"/>
    <property type="project" value="TreeGrafter"/>
</dbReference>
<comment type="subcellular location">
    <subcellularLocation>
        <location evidence="1">Cytoplasm</location>
    </subcellularLocation>
</comment>
<dbReference type="SMART" id="SM00220">
    <property type="entry name" value="S_TKc"/>
    <property type="match status" value="1"/>
</dbReference>
<keyword evidence="3" id="KW-0963">Cytoplasm</keyword>
<accession>A0AAD9RSF2</accession>
<dbReference type="InterPro" id="IPR051180">
    <property type="entry name" value="IKK"/>
</dbReference>
<evidence type="ECO:0000256" key="1">
    <source>
        <dbReference type="ARBA" id="ARBA00004496"/>
    </source>
</evidence>
<dbReference type="EMBL" id="JAIFRP010000023">
    <property type="protein sequence ID" value="KAK2584863.1"/>
    <property type="molecule type" value="Genomic_DNA"/>
</dbReference>
<dbReference type="PROSITE" id="PS50011">
    <property type="entry name" value="PROTEIN_KINASE_DOM"/>
    <property type="match status" value="1"/>
</dbReference>
<dbReference type="GO" id="GO:0008384">
    <property type="term" value="F:IkappaB kinase activity"/>
    <property type="evidence" value="ECO:0007669"/>
    <property type="project" value="UniProtKB-EC"/>
</dbReference>
<evidence type="ECO:0000313" key="11">
    <source>
        <dbReference type="EMBL" id="KAK2584863.1"/>
    </source>
</evidence>
<keyword evidence="8" id="KW-0067">ATP-binding</keyword>
<dbReference type="InterPro" id="IPR000719">
    <property type="entry name" value="Prot_kinase_dom"/>
</dbReference>
<evidence type="ECO:0000313" key="12">
    <source>
        <dbReference type="Proteomes" id="UP001258017"/>
    </source>
</evidence>
<keyword evidence="6" id="KW-0547">Nucleotide-binding</keyword>
<dbReference type="Pfam" id="PF00069">
    <property type="entry name" value="Pkinase"/>
    <property type="match status" value="1"/>
</dbReference>
<dbReference type="PANTHER" id="PTHR22969:SF17">
    <property type="entry name" value="INHIBITOR OF NUCLEAR FACTOR KAPPA-B KINASE SUBUNIT BETA"/>
    <property type="match status" value="1"/>
</dbReference>
<dbReference type="GO" id="GO:0005524">
    <property type="term" value="F:ATP binding"/>
    <property type="evidence" value="ECO:0007669"/>
    <property type="project" value="UniProtKB-KW"/>
</dbReference>
<feature type="domain" description="Protein kinase" evidence="10">
    <location>
        <begin position="11"/>
        <end position="298"/>
    </location>
</feature>
<keyword evidence="4" id="KW-0723">Serine/threonine-protein kinase</keyword>
<proteinExistence type="predicted"/>
<reference evidence="11" key="2">
    <citation type="journal article" date="2023" name="Commun. Biol.">
        <title>Intrasexual cuticular hydrocarbon dimorphism in a wasp sheds light on hydrocarbon biosynthesis genes in Hymenoptera.</title>
        <authorList>
            <person name="Moris V.C."/>
            <person name="Podsiadlowski L."/>
            <person name="Martin S."/>
            <person name="Oeyen J.P."/>
            <person name="Donath A."/>
            <person name="Petersen M."/>
            <person name="Wilbrandt J."/>
            <person name="Misof B."/>
            <person name="Liedtke D."/>
            <person name="Thamm M."/>
            <person name="Scheiner R."/>
            <person name="Schmitt T."/>
            <person name="Niehuis O."/>
        </authorList>
    </citation>
    <scope>NUCLEOTIDE SEQUENCE</scope>
    <source>
        <strain evidence="11">GBR_01_08_01A</strain>
    </source>
</reference>
<dbReference type="GO" id="GO:0008385">
    <property type="term" value="C:IkappaB kinase complex"/>
    <property type="evidence" value="ECO:0007669"/>
    <property type="project" value="TreeGrafter"/>
</dbReference>
<keyword evidence="7" id="KW-0418">Kinase</keyword>
<dbReference type="PROSITE" id="PS00108">
    <property type="entry name" value="PROTEIN_KINASE_ST"/>
    <property type="match status" value="1"/>
</dbReference>
<sequence length="674" mass="78168">MLTAPVTPSNWSYERILGTGGFGIVKLWVHKQTGRKLAIKQCKWDDTQLTPIQKERWTREVEIMKRLAHPNIVKTEQVPFKLLDTDESMPVLCMEYCTMGDLRRVLDAAENCCGIKEIDALKIMSDILSAVKYLHSYNITHRDLKPENVVLQAVNDTILYKLIDLGYAKEIGEASTSASIVGTLNYVAPELLWNKKYSCSVDYWSLGILFYEILTGKRPFLPNMQHTMTWMEFIKNKCYDDICAYECEGTVFFRQDIEDPIDLSSHIRGAMVEWFKVVLQWDPKKRGKQCDESGKPQLVVFTLLEPTLSQKIIYVFSASLYKINTYMIDSSTFVQNLQLLIEKDTNIPVNQQILTDYYGNVLLCDTPLLTQLDNSMLFILKTGNILMQDVPTLNIPLLVQKMIEKSRNEVNYDILQDYYRATIFLMKYELNLLQLYIFALSIKVDLINTRLVKFEECMKNTLKSTHSLAAEVNFHRTHTNQPTQQEKIEALEENSKKVNKLLTAANQIQLQFTSLNEDNNVLRDIVKNISTKNLSEVYDKALEVYNTFKKTRNRYGTPFKMGKIFIEFITLRQAQFREMNVIQITSLENELIKLEGSFDSVIVMTKKYQEDLHAIIKDESEIEYSSKVDETTNFDNSMELHDNLIYENLVVRHTVDNLMTEIQKMYEEVVSLDP</sequence>
<reference evidence="11" key="1">
    <citation type="submission" date="2021-08" db="EMBL/GenBank/DDBJ databases">
        <authorList>
            <person name="Misof B."/>
            <person name="Oliver O."/>
            <person name="Podsiadlowski L."/>
            <person name="Donath A."/>
            <person name="Peters R."/>
            <person name="Mayer C."/>
            <person name="Rust J."/>
            <person name="Gunkel S."/>
            <person name="Lesny P."/>
            <person name="Martin S."/>
            <person name="Oeyen J.P."/>
            <person name="Petersen M."/>
            <person name="Panagiotis P."/>
            <person name="Wilbrandt J."/>
            <person name="Tanja T."/>
        </authorList>
    </citation>
    <scope>NUCLEOTIDE SEQUENCE</scope>
    <source>
        <strain evidence="11">GBR_01_08_01A</strain>
        <tissue evidence="11">Thorax + abdomen</tissue>
    </source>
</reference>
<dbReference type="PANTHER" id="PTHR22969">
    <property type="entry name" value="IKB KINASE"/>
    <property type="match status" value="1"/>
</dbReference>